<feature type="non-terminal residue" evidence="2">
    <location>
        <position position="1"/>
    </location>
</feature>
<evidence type="ECO:0000313" key="3">
    <source>
        <dbReference type="Proteomes" id="UP000697710"/>
    </source>
</evidence>
<comment type="caution">
    <text evidence="2">The sequence shown here is derived from an EMBL/GenBank/DDBJ whole genome shotgun (WGS) entry which is preliminary data.</text>
</comment>
<name>A0A956LY16_UNCEI</name>
<reference evidence="2" key="2">
    <citation type="journal article" date="2021" name="Microbiome">
        <title>Successional dynamics and alternative stable states in a saline activated sludge microbial community over 9 years.</title>
        <authorList>
            <person name="Wang Y."/>
            <person name="Ye J."/>
            <person name="Ju F."/>
            <person name="Liu L."/>
            <person name="Boyd J.A."/>
            <person name="Deng Y."/>
            <person name="Parks D.H."/>
            <person name="Jiang X."/>
            <person name="Yin X."/>
            <person name="Woodcroft B.J."/>
            <person name="Tyson G.W."/>
            <person name="Hugenholtz P."/>
            <person name="Polz M.F."/>
            <person name="Zhang T."/>
        </authorList>
    </citation>
    <scope>NUCLEOTIDE SEQUENCE</scope>
    <source>
        <strain evidence="2">HKST-UBA01</strain>
    </source>
</reference>
<evidence type="ECO:0000259" key="1">
    <source>
        <dbReference type="Pfam" id="PF13860"/>
    </source>
</evidence>
<gene>
    <name evidence="2" type="ORF">KC729_05160</name>
</gene>
<dbReference type="NCBIfam" id="TIGR04183">
    <property type="entry name" value="Por_Secre_tail"/>
    <property type="match status" value="1"/>
</dbReference>
<evidence type="ECO:0000313" key="2">
    <source>
        <dbReference type="EMBL" id="MCA9727052.1"/>
    </source>
</evidence>
<organism evidence="2 3">
    <name type="scientific">Eiseniibacteriota bacterium</name>
    <dbReference type="NCBI Taxonomy" id="2212470"/>
    <lineage>
        <taxon>Bacteria</taxon>
        <taxon>Candidatus Eiseniibacteriota</taxon>
    </lineage>
</organism>
<dbReference type="EMBL" id="JAGQHR010000101">
    <property type="protein sequence ID" value="MCA9727052.1"/>
    <property type="molecule type" value="Genomic_DNA"/>
</dbReference>
<dbReference type="InterPro" id="IPR025965">
    <property type="entry name" value="FlgD/Vpr_Ig-like"/>
</dbReference>
<accession>A0A956LY16</accession>
<protein>
    <submittedName>
        <fullName evidence="2">T9SS type A sorting domain-containing protein</fullName>
    </submittedName>
</protein>
<dbReference type="InterPro" id="IPR026444">
    <property type="entry name" value="Secre_tail"/>
</dbReference>
<feature type="domain" description="FlgD/Vpr Ig-like" evidence="1">
    <location>
        <begin position="213"/>
        <end position="268"/>
    </location>
</feature>
<dbReference type="Proteomes" id="UP000697710">
    <property type="component" value="Unassembled WGS sequence"/>
</dbReference>
<proteinExistence type="predicted"/>
<dbReference type="Pfam" id="PF13860">
    <property type="entry name" value="FlgD_ig"/>
    <property type="match status" value="1"/>
</dbReference>
<dbReference type="AlphaFoldDB" id="A0A956LY16"/>
<sequence length="281" mass="30412">AATLADRSPTFLTQIMGATLIADAYSDVAGADGSDYCVRLETPLAGGEAYGTTNSHQPDGYEYDAWGNWCPEQFRFDVLGLTNDGVGNRAYQSLAGQETTYAQVVRESLPDDNYRVVLDGVSWHHLSERDGPADCVGDSAHIVTAVYHEIAAALEWVYDGPAEIPSDCYSYGVHTCITGADDSPGAVDTGVTRLYQNAPNPFNPRTLLRYTLAQAGPVTLTIFDVNGRRVRTLVKGSIDAGLHEVVWDGRDDAGHPLGSGVYWSQLEAGSYRTNKKMIALR</sequence>
<dbReference type="Gene3D" id="2.60.40.4070">
    <property type="match status" value="1"/>
</dbReference>
<reference evidence="2" key="1">
    <citation type="submission" date="2020-04" db="EMBL/GenBank/DDBJ databases">
        <authorList>
            <person name="Zhang T."/>
        </authorList>
    </citation>
    <scope>NUCLEOTIDE SEQUENCE</scope>
    <source>
        <strain evidence="2">HKST-UBA01</strain>
    </source>
</reference>